<evidence type="ECO:0000259" key="5">
    <source>
        <dbReference type="SMART" id="SM00563"/>
    </source>
</evidence>
<feature type="domain" description="Phospholipid/glycerol acyltransferase" evidence="5">
    <location>
        <begin position="177"/>
        <end position="299"/>
    </location>
</feature>
<evidence type="ECO:0000256" key="4">
    <source>
        <dbReference type="SAM" id="Phobius"/>
    </source>
</evidence>
<dbReference type="EMBL" id="JARBDR010000657">
    <property type="protein sequence ID" value="KAJ8309033.1"/>
    <property type="molecule type" value="Genomic_DNA"/>
</dbReference>
<dbReference type="SUPFAM" id="SSF69593">
    <property type="entry name" value="Glycerol-3-phosphate (1)-acyltransferase"/>
    <property type="match status" value="1"/>
</dbReference>
<evidence type="ECO:0000256" key="2">
    <source>
        <dbReference type="ARBA" id="ARBA00022679"/>
    </source>
</evidence>
<dbReference type="Proteomes" id="UP001217089">
    <property type="component" value="Unassembled WGS sequence"/>
</dbReference>
<dbReference type="CDD" id="cd07990">
    <property type="entry name" value="LPLAT_LCLAT1-like"/>
    <property type="match status" value="1"/>
</dbReference>
<comment type="caution">
    <text evidence="6">The sequence shown here is derived from an EMBL/GenBank/DDBJ whole genome shotgun (WGS) entry which is preliminary data.</text>
</comment>
<sequence>MASASGRHGESYILHILVSPLPFLRMGTRKDDKMINIGVDQDSNSISKNTENFTDCCDSSRSPYYAYSNLDSLQTTTRQLRNFLFVNPSEFVEGQIETMGNPKGVIFGILCLFSSFFGTLVFFPPLLIMSFLDPRIGRKALDFMIWLWVVYCVALYENFCGVKIIISGEPAPEEDGTLIVMNHRTRFDWMFLYSYQMRCSSLSRLKISLKKSLKAIPGVGWAMQVGGFLFLDRKWESDKHTIAKGIRYFGLLKQKPQILLFPEGTNMSKHTKQRSDNFAETNGLEKYDYVLHPKTKVISKVTENCTHVMYLGKLPNFYKMLDIMTKSCVFSTDDCLDSVTDITIGYTKNIPENESDILRGDFPKEIHFLAKRHRERDLPTNSEDLEKWCKSLWKKKEQTLKEFYEKNTFGEGVKNGLQKDENRVQHLFRFATMFWTLFMMAVCWMLYYHPLFRWYSLILGVFFASISRYGGVDNLLFNSVDKLSVTLGYYQT</sequence>
<dbReference type="PANTHER" id="PTHR10983:SF16">
    <property type="entry name" value="LYSOCARDIOLIPIN ACYLTRANSFERASE 1"/>
    <property type="match status" value="1"/>
</dbReference>
<evidence type="ECO:0000256" key="3">
    <source>
        <dbReference type="ARBA" id="ARBA00023315"/>
    </source>
</evidence>
<feature type="transmembrane region" description="Helical" evidence="4">
    <location>
        <begin position="144"/>
        <end position="166"/>
    </location>
</feature>
<evidence type="ECO:0000256" key="1">
    <source>
        <dbReference type="ARBA" id="ARBA00008655"/>
    </source>
</evidence>
<dbReference type="Pfam" id="PF01553">
    <property type="entry name" value="Acyltransferase"/>
    <property type="match status" value="1"/>
</dbReference>
<feature type="transmembrane region" description="Helical" evidence="4">
    <location>
        <begin position="454"/>
        <end position="472"/>
    </location>
</feature>
<dbReference type="PANTHER" id="PTHR10983">
    <property type="entry name" value="1-ACYLGLYCEROL-3-PHOSPHATE ACYLTRANSFERASE-RELATED"/>
    <property type="match status" value="1"/>
</dbReference>
<name>A0ABQ9EV14_TEGGR</name>
<dbReference type="Pfam" id="PF16076">
    <property type="entry name" value="Acyltransf_C"/>
    <property type="match status" value="1"/>
</dbReference>
<gene>
    <name evidence="6" type="ORF">KUTeg_013907</name>
</gene>
<keyword evidence="7" id="KW-1185">Reference proteome</keyword>
<proteinExistence type="inferred from homology"/>
<protein>
    <recommendedName>
        <fullName evidence="5">Phospholipid/glycerol acyltransferase domain-containing protein</fullName>
    </recommendedName>
</protein>
<keyword evidence="3" id="KW-0012">Acyltransferase</keyword>
<feature type="transmembrane region" description="Helical" evidence="4">
    <location>
        <begin position="427"/>
        <end position="448"/>
    </location>
</feature>
<dbReference type="InterPro" id="IPR002123">
    <property type="entry name" value="Plipid/glycerol_acylTrfase"/>
</dbReference>
<dbReference type="SMART" id="SM00563">
    <property type="entry name" value="PlsC"/>
    <property type="match status" value="1"/>
</dbReference>
<evidence type="ECO:0000313" key="7">
    <source>
        <dbReference type="Proteomes" id="UP001217089"/>
    </source>
</evidence>
<comment type="similarity">
    <text evidence="1">Belongs to the 1-acyl-sn-glycerol-3-phosphate acyltransferase family.</text>
</comment>
<accession>A0ABQ9EV14</accession>
<feature type="transmembrane region" description="Helical" evidence="4">
    <location>
        <begin position="105"/>
        <end position="132"/>
    </location>
</feature>
<keyword evidence="4" id="KW-0472">Membrane</keyword>
<dbReference type="InterPro" id="IPR032098">
    <property type="entry name" value="Acyltransf_C"/>
</dbReference>
<organism evidence="6 7">
    <name type="scientific">Tegillarca granosa</name>
    <name type="common">Malaysian cockle</name>
    <name type="synonym">Anadara granosa</name>
    <dbReference type="NCBI Taxonomy" id="220873"/>
    <lineage>
        <taxon>Eukaryota</taxon>
        <taxon>Metazoa</taxon>
        <taxon>Spiralia</taxon>
        <taxon>Lophotrochozoa</taxon>
        <taxon>Mollusca</taxon>
        <taxon>Bivalvia</taxon>
        <taxon>Autobranchia</taxon>
        <taxon>Pteriomorphia</taxon>
        <taxon>Arcoida</taxon>
        <taxon>Arcoidea</taxon>
        <taxon>Arcidae</taxon>
        <taxon>Tegillarca</taxon>
    </lineage>
</organism>
<evidence type="ECO:0000313" key="6">
    <source>
        <dbReference type="EMBL" id="KAJ8309033.1"/>
    </source>
</evidence>
<reference evidence="6 7" key="1">
    <citation type="submission" date="2022-12" db="EMBL/GenBank/DDBJ databases">
        <title>Chromosome-level genome of Tegillarca granosa.</title>
        <authorList>
            <person name="Kim J."/>
        </authorList>
    </citation>
    <scope>NUCLEOTIDE SEQUENCE [LARGE SCALE GENOMIC DNA]</scope>
    <source>
        <strain evidence="6">Teg-2019</strain>
        <tissue evidence="6">Adductor muscle</tissue>
    </source>
</reference>
<keyword evidence="2" id="KW-0808">Transferase</keyword>
<keyword evidence="4" id="KW-0812">Transmembrane</keyword>
<keyword evidence="4" id="KW-1133">Transmembrane helix</keyword>